<dbReference type="InterPro" id="IPR052360">
    <property type="entry name" value="Transcr_Regulatory_Proteins"/>
</dbReference>
<keyword evidence="8" id="KW-1185">Reference proteome</keyword>
<dbReference type="OrthoDB" id="2593732at2759"/>
<evidence type="ECO:0000313" key="8">
    <source>
        <dbReference type="Proteomes" id="UP000554235"/>
    </source>
</evidence>
<dbReference type="GO" id="GO:0003677">
    <property type="term" value="F:DNA binding"/>
    <property type="evidence" value="ECO:0007669"/>
    <property type="project" value="UniProtKB-KW"/>
</dbReference>
<dbReference type="Proteomes" id="UP000554235">
    <property type="component" value="Unassembled WGS sequence"/>
</dbReference>
<proteinExistence type="predicted"/>
<comment type="caution">
    <text evidence="7">The sequence shown here is derived from an EMBL/GenBank/DDBJ whole genome shotgun (WGS) entry which is preliminary data.</text>
</comment>
<keyword evidence="6" id="KW-0539">Nucleus</keyword>
<reference evidence="7 8" key="1">
    <citation type="submission" date="2020-01" db="EMBL/GenBank/DDBJ databases">
        <title>Identification and distribution of gene clusters putatively required for synthesis of sphingolipid metabolism inhibitors in phylogenetically diverse species of the filamentous fungus Fusarium.</title>
        <authorList>
            <person name="Kim H.-S."/>
            <person name="Busman M."/>
            <person name="Brown D.W."/>
            <person name="Divon H."/>
            <person name="Uhlig S."/>
            <person name="Proctor R.H."/>
        </authorList>
    </citation>
    <scope>NUCLEOTIDE SEQUENCE [LARGE SCALE GENOMIC DNA]</scope>
    <source>
        <strain evidence="7 8">NRRL 20459</strain>
    </source>
</reference>
<dbReference type="AlphaFoldDB" id="A0A8H4LML6"/>
<gene>
    <name evidence="7" type="ORF">FALBO_928</name>
</gene>
<evidence type="ECO:0000256" key="5">
    <source>
        <dbReference type="ARBA" id="ARBA00023163"/>
    </source>
</evidence>
<dbReference type="PANTHER" id="PTHR36206">
    <property type="entry name" value="ASPERCRYPTIN BIOSYNTHESIS CLUSTER-SPECIFIC TRANSCRIPTION REGULATOR ATNN-RELATED"/>
    <property type="match status" value="1"/>
</dbReference>
<keyword evidence="4" id="KW-0238">DNA-binding</keyword>
<evidence type="ECO:0000313" key="7">
    <source>
        <dbReference type="EMBL" id="KAF4472168.1"/>
    </source>
</evidence>
<protein>
    <submittedName>
        <fullName evidence="7">Uncharacterized protein</fullName>
    </submittedName>
</protein>
<evidence type="ECO:0000256" key="3">
    <source>
        <dbReference type="ARBA" id="ARBA00023015"/>
    </source>
</evidence>
<evidence type="ECO:0000256" key="4">
    <source>
        <dbReference type="ARBA" id="ARBA00023125"/>
    </source>
</evidence>
<dbReference type="GO" id="GO:0046872">
    <property type="term" value="F:metal ion binding"/>
    <property type="evidence" value="ECO:0007669"/>
    <property type="project" value="UniProtKB-KW"/>
</dbReference>
<keyword evidence="1" id="KW-0479">Metal-binding</keyword>
<keyword evidence="5" id="KW-0804">Transcription</keyword>
<keyword evidence="3" id="KW-0805">Transcription regulation</keyword>
<dbReference type="PANTHER" id="PTHR36206:SF12">
    <property type="entry name" value="ASPERCRYPTIN BIOSYNTHESIS CLUSTER-SPECIFIC TRANSCRIPTION REGULATOR ATNN-RELATED"/>
    <property type="match status" value="1"/>
</dbReference>
<accession>A0A8H4LML6</accession>
<organism evidence="7 8">
    <name type="scientific">Fusarium albosuccineum</name>
    <dbReference type="NCBI Taxonomy" id="1237068"/>
    <lineage>
        <taxon>Eukaryota</taxon>
        <taxon>Fungi</taxon>
        <taxon>Dikarya</taxon>
        <taxon>Ascomycota</taxon>
        <taxon>Pezizomycotina</taxon>
        <taxon>Sordariomycetes</taxon>
        <taxon>Hypocreomycetidae</taxon>
        <taxon>Hypocreales</taxon>
        <taxon>Nectriaceae</taxon>
        <taxon>Fusarium</taxon>
        <taxon>Fusarium decemcellulare species complex</taxon>
    </lineage>
</organism>
<dbReference type="EMBL" id="JAADYS010000115">
    <property type="protein sequence ID" value="KAF4472168.1"/>
    <property type="molecule type" value="Genomic_DNA"/>
</dbReference>
<sequence length="257" mass="28898">MFCRIGVESSSFMDEHCLSGVSQWYSHNSPEDSTSCPQFNNLDEALYELRRLDLRYSNKPWDVGADDAFEASQNIEEEAPGLALQEGLREWNQRFKSFEASCQLRDHSDDSISQLQNLRLRRLFWQMTIDAFASEEARSDADLFVPFMTVAESVAAPLIATGQPTFSLDGDLISGLSFVVSVTADDEIKLRALDLLRQLNRREGIWDSNDIVEMHELSVTFSESHGAVMETNNKCETEIHAGLPGIIQELRGKVPAS</sequence>
<name>A0A8H4LML6_9HYPO</name>
<evidence type="ECO:0000256" key="1">
    <source>
        <dbReference type="ARBA" id="ARBA00022723"/>
    </source>
</evidence>
<evidence type="ECO:0000256" key="2">
    <source>
        <dbReference type="ARBA" id="ARBA00022833"/>
    </source>
</evidence>
<keyword evidence="2" id="KW-0862">Zinc</keyword>
<evidence type="ECO:0000256" key="6">
    <source>
        <dbReference type="ARBA" id="ARBA00023242"/>
    </source>
</evidence>